<dbReference type="AlphaFoldDB" id="A0A0D0E8Z6"/>
<gene>
    <name evidence="2" type="ORF">PAXRUDRAFT_823292</name>
</gene>
<dbReference type="STRING" id="930991.A0A0D0E8Z6"/>
<reference evidence="3" key="2">
    <citation type="submission" date="2015-01" db="EMBL/GenBank/DDBJ databases">
        <title>Evolutionary Origins and Diversification of the Mycorrhizal Mutualists.</title>
        <authorList>
            <consortium name="DOE Joint Genome Institute"/>
            <consortium name="Mycorrhizal Genomics Consortium"/>
            <person name="Kohler A."/>
            <person name="Kuo A."/>
            <person name="Nagy L.G."/>
            <person name="Floudas D."/>
            <person name="Copeland A."/>
            <person name="Barry K.W."/>
            <person name="Cichocki N."/>
            <person name="Veneault-Fourrey C."/>
            <person name="LaButti K."/>
            <person name="Lindquist E.A."/>
            <person name="Lipzen A."/>
            <person name="Lundell T."/>
            <person name="Morin E."/>
            <person name="Murat C."/>
            <person name="Riley R."/>
            <person name="Ohm R."/>
            <person name="Sun H."/>
            <person name="Tunlid A."/>
            <person name="Henrissat B."/>
            <person name="Grigoriev I.V."/>
            <person name="Hibbett D.S."/>
            <person name="Martin F."/>
        </authorList>
    </citation>
    <scope>NUCLEOTIDE SEQUENCE [LARGE SCALE GENOMIC DNA]</scope>
    <source>
        <strain evidence="3">Ve08.2h10</strain>
    </source>
</reference>
<dbReference type="Proteomes" id="UP000054538">
    <property type="component" value="Unassembled WGS sequence"/>
</dbReference>
<proteinExistence type="predicted"/>
<accession>A0A0D0E8Z6</accession>
<dbReference type="EMBL" id="KN824875">
    <property type="protein sequence ID" value="KIK98949.1"/>
    <property type="molecule type" value="Genomic_DNA"/>
</dbReference>
<reference evidence="2 3" key="1">
    <citation type="submission" date="2014-04" db="EMBL/GenBank/DDBJ databases">
        <authorList>
            <consortium name="DOE Joint Genome Institute"/>
            <person name="Kuo A."/>
            <person name="Kohler A."/>
            <person name="Jargeat P."/>
            <person name="Nagy L.G."/>
            <person name="Floudas D."/>
            <person name="Copeland A."/>
            <person name="Barry K.W."/>
            <person name="Cichocki N."/>
            <person name="Veneault-Fourrey C."/>
            <person name="LaButti K."/>
            <person name="Lindquist E.A."/>
            <person name="Lipzen A."/>
            <person name="Lundell T."/>
            <person name="Morin E."/>
            <person name="Murat C."/>
            <person name="Sun H."/>
            <person name="Tunlid A."/>
            <person name="Henrissat B."/>
            <person name="Grigoriev I.V."/>
            <person name="Hibbett D.S."/>
            <person name="Martin F."/>
            <person name="Nordberg H.P."/>
            <person name="Cantor M.N."/>
            <person name="Hua S.X."/>
        </authorList>
    </citation>
    <scope>NUCLEOTIDE SEQUENCE [LARGE SCALE GENOMIC DNA]</scope>
    <source>
        <strain evidence="2 3">Ve08.2h10</strain>
    </source>
</reference>
<dbReference type="InParanoid" id="A0A0D0E8Z6"/>
<feature type="compositionally biased region" description="Polar residues" evidence="1">
    <location>
        <begin position="37"/>
        <end position="49"/>
    </location>
</feature>
<evidence type="ECO:0000313" key="2">
    <source>
        <dbReference type="EMBL" id="KIK98949.1"/>
    </source>
</evidence>
<dbReference type="HOGENOM" id="CLU_2085555_0_0_1"/>
<dbReference type="OrthoDB" id="8922241at2759"/>
<keyword evidence="3" id="KW-1185">Reference proteome</keyword>
<sequence length="117" mass="12283">MEITQADVEGVLDVAERESSASSRASGMSDAPGSSPGHGQQVISHTSGEVSKEGEGNINDDEIVVQDLSSSHAMSNPNLTPLERPPEMEQMLTEDGEPMLNPAELLTQESLASPPPS</sequence>
<name>A0A0D0E8Z6_9AGAM</name>
<evidence type="ECO:0000313" key="3">
    <source>
        <dbReference type="Proteomes" id="UP000054538"/>
    </source>
</evidence>
<feature type="region of interest" description="Disordered" evidence="1">
    <location>
        <begin position="1"/>
        <end position="60"/>
    </location>
</feature>
<organism evidence="2 3">
    <name type="scientific">Paxillus rubicundulus Ve08.2h10</name>
    <dbReference type="NCBI Taxonomy" id="930991"/>
    <lineage>
        <taxon>Eukaryota</taxon>
        <taxon>Fungi</taxon>
        <taxon>Dikarya</taxon>
        <taxon>Basidiomycota</taxon>
        <taxon>Agaricomycotina</taxon>
        <taxon>Agaricomycetes</taxon>
        <taxon>Agaricomycetidae</taxon>
        <taxon>Boletales</taxon>
        <taxon>Paxilineae</taxon>
        <taxon>Paxillaceae</taxon>
        <taxon>Paxillus</taxon>
    </lineage>
</organism>
<evidence type="ECO:0000256" key="1">
    <source>
        <dbReference type="SAM" id="MobiDB-lite"/>
    </source>
</evidence>
<protein>
    <submittedName>
        <fullName evidence="2">Uncharacterized protein</fullName>
    </submittedName>
</protein>